<dbReference type="FunFam" id="3.30.160.60:FF:000625">
    <property type="entry name" value="Zinc finger protein 536"/>
    <property type="match status" value="1"/>
</dbReference>
<dbReference type="PROSITE" id="PS50157">
    <property type="entry name" value="ZINC_FINGER_C2H2_2"/>
    <property type="match status" value="7"/>
</dbReference>
<dbReference type="AlphaFoldDB" id="A0AAQ4Q1B6"/>
<dbReference type="SMART" id="SM00355">
    <property type="entry name" value="ZnF_C2H2"/>
    <property type="match status" value="7"/>
</dbReference>
<dbReference type="Pfam" id="PF13894">
    <property type="entry name" value="zf-C2H2_4"/>
    <property type="match status" value="1"/>
</dbReference>
<protein>
    <recommendedName>
        <fullName evidence="9">C2H2-type domain-containing protein</fullName>
    </recommendedName>
</protein>
<reference evidence="10 11" key="1">
    <citation type="journal article" date="2021" name="G3 (Bethesda)">
        <title>Improved contiguity of the threespine stickleback genome using long-read sequencing.</title>
        <authorList>
            <person name="Nath S."/>
            <person name="Shaw D.E."/>
            <person name="White M.A."/>
        </authorList>
    </citation>
    <scope>NUCLEOTIDE SEQUENCE [LARGE SCALE GENOMIC DNA]</scope>
    <source>
        <strain evidence="10 11">Lake Benthic</strain>
    </source>
</reference>
<dbReference type="InterPro" id="IPR036236">
    <property type="entry name" value="Znf_C2H2_sf"/>
</dbReference>
<evidence type="ECO:0000256" key="5">
    <source>
        <dbReference type="ARBA" id="ARBA00022833"/>
    </source>
</evidence>
<feature type="domain" description="C2H2-type" evidence="9">
    <location>
        <begin position="171"/>
        <end position="198"/>
    </location>
</feature>
<evidence type="ECO:0000256" key="1">
    <source>
        <dbReference type="ARBA" id="ARBA00004123"/>
    </source>
</evidence>
<feature type="domain" description="C2H2-type" evidence="9">
    <location>
        <begin position="199"/>
        <end position="227"/>
    </location>
</feature>
<dbReference type="PANTHER" id="PTHR24393:SF151">
    <property type="entry name" value="C2H2-TYPE DOMAIN-CONTAINING PROTEIN"/>
    <property type="match status" value="1"/>
</dbReference>
<evidence type="ECO:0000256" key="7">
    <source>
        <dbReference type="PROSITE-ProRule" id="PRU00042"/>
    </source>
</evidence>
<feature type="domain" description="C2H2-type" evidence="9">
    <location>
        <begin position="332"/>
        <end position="359"/>
    </location>
</feature>
<sequence length="361" mass="40354">MTCLLLLLLLSRCLQLPDVVLIKDEDSDSNDALEEGEWERRAGFLNLWAGGPEWGRRTSHRWVDFDSLQTFVTHSNAGSGSDPDADAFGLKMVSVTGSIPADCQLSEGSGSAFEYEDGDALGFAHYRDPVGGAQPGGARGKRYVCPVCSKTYATSQNLEVHMRIHTGERPFCCSQCGKKFTQSAHLKSHLSVHSGERPHACALCSRSFIVKYSLKLHMRKCHDRSTERLHARERRDRWRTQDGGAKTFSCNFCGKTLACLKNLKTHMRVHTGEKPFVCALCGKRFADSSNLKRHQSVHTGEKRYGCVHCGKRFAQSGSLKVHMTVHTDCKQFRCTYCGKTFISGSHLRRHVAMHAGERTFH</sequence>
<dbReference type="PANTHER" id="PTHR24393">
    <property type="entry name" value="ZINC FINGER PROTEIN"/>
    <property type="match status" value="1"/>
</dbReference>
<keyword evidence="2" id="KW-0479">Metal-binding</keyword>
<feature type="domain" description="C2H2-type" evidence="9">
    <location>
        <begin position="248"/>
        <end position="275"/>
    </location>
</feature>
<feature type="domain" description="C2H2-type" evidence="9">
    <location>
        <begin position="304"/>
        <end position="331"/>
    </location>
</feature>
<dbReference type="GO" id="GO:0001228">
    <property type="term" value="F:DNA-binding transcription activator activity, RNA polymerase II-specific"/>
    <property type="evidence" value="ECO:0007669"/>
    <property type="project" value="TreeGrafter"/>
</dbReference>
<name>A0AAQ4Q1B6_GASAC</name>
<keyword evidence="8" id="KW-0732">Signal</keyword>
<evidence type="ECO:0000259" key="9">
    <source>
        <dbReference type="PROSITE" id="PS50157"/>
    </source>
</evidence>
<organism evidence="10 11">
    <name type="scientific">Gasterosteus aculeatus aculeatus</name>
    <name type="common">three-spined stickleback</name>
    <dbReference type="NCBI Taxonomy" id="481459"/>
    <lineage>
        <taxon>Eukaryota</taxon>
        <taxon>Metazoa</taxon>
        <taxon>Chordata</taxon>
        <taxon>Craniata</taxon>
        <taxon>Vertebrata</taxon>
        <taxon>Euteleostomi</taxon>
        <taxon>Actinopterygii</taxon>
        <taxon>Neopterygii</taxon>
        <taxon>Teleostei</taxon>
        <taxon>Neoteleostei</taxon>
        <taxon>Acanthomorphata</taxon>
        <taxon>Eupercaria</taxon>
        <taxon>Perciformes</taxon>
        <taxon>Cottioidei</taxon>
        <taxon>Gasterosteales</taxon>
        <taxon>Gasterosteidae</taxon>
        <taxon>Gasterosteus</taxon>
    </lineage>
</organism>
<evidence type="ECO:0000256" key="6">
    <source>
        <dbReference type="ARBA" id="ARBA00023242"/>
    </source>
</evidence>
<keyword evidence="3" id="KW-0677">Repeat</keyword>
<dbReference type="FunFam" id="3.30.160.60:FF:000624">
    <property type="entry name" value="zinc finger protein 697"/>
    <property type="match status" value="1"/>
</dbReference>
<dbReference type="PROSITE" id="PS00028">
    <property type="entry name" value="ZINC_FINGER_C2H2_1"/>
    <property type="match status" value="7"/>
</dbReference>
<proteinExistence type="predicted"/>
<evidence type="ECO:0000256" key="8">
    <source>
        <dbReference type="SAM" id="SignalP"/>
    </source>
</evidence>
<reference evidence="10" key="3">
    <citation type="submission" date="2025-09" db="UniProtKB">
        <authorList>
            <consortium name="Ensembl"/>
        </authorList>
    </citation>
    <scope>IDENTIFICATION</scope>
</reference>
<evidence type="ECO:0000256" key="3">
    <source>
        <dbReference type="ARBA" id="ARBA00022737"/>
    </source>
</evidence>
<keyword evidence="6" id="KW-0539">Nucleus</keyword>
<dbReference type="Proteomes" id="UP000007635">
    <property type="component" value="Chromosome III"/>
</dbReference>
<dbReference type="SUPFAM" id="SSF57667">
    <property type="entry name" value="beta-beta-alpha zinc fingers"/>
    <property type="match status" value="4"/>
</dbReference>
<feature type="chain" id="PRO_5043031710" description="C2H2-type domain-containing protein" evidence="8">
    <location>
        <begin position="16"/>
        <end position="361"/>
    </location>
</feature>
<dbReference type="GO" id="GO:0005634">
    <property type="term" value="C:nucleus"/>
    <property type="evidence" value="ECO:0007669"/>
    <property type="project" value="UniProtKB-SubCell"/>
</dbReference>
<dbReference type="FunFam" id="3.30.160.60:FF:002343">
    <property type="entry name" value="Zinc finger protein 33A"/>
    <property type="match status" value="1"/>
</dbReference>
<evidence type="ECO:0000256" key="4">
    <source>
        <dbReference type="ARBA" id="ARBA00022771"/>
    </source>
</evidence>
<dbReference type="FunFam" id="3.30.160.60:FF:000100">
    <property type="entry name" value="Zinc finger 45-like"/>
    <property type="match status" value="1"/>
</dbReference>
<accession>A0AAQ4Q1B6</accession>
<dbReference type="Gene3D" id="3.30.160.60">
    <property type="entry name" value="Classic Zinc Finger"/>
    <property type="match status" value="7"/>
</dbReference>
<keyword evidence="5" id="KW-0862">Zinc</keyword>
<keyword evidence="11" id="KW-1185">Reference proteome</keyword>
<dbReference type="FunFam" id="3.30.160.60:FF:000870">
    <property type="entry name" value="zinc finger protein 197 isoform X1"/>
    <property type="match status" value="1"/>
</dbReference>
<comment type="subcellular location">
    <subcellularLocation>
        <location evidence="1">Nucleus</location>
    </subcellularLocation>
</comment>
<feature type="domain" description="C2H2-type" evidence="9">
    <location>
        <begin position="143"/>
        <end position="170"/>
    </location>
</feature>
<evidence type="ECO:0000313" key="11">
    <source>
        <dbReference type="Proteomes" id="UP000007635"/>
    </source>
</evidence>
<dbReference type="Pfam" id="PF00096">
    <property type="entry name" value="zf-C2H2"/>
    <property type="match status" value="6"/>
</dbReference>
<dbReference type="GO" id="GO:0008270">
    <property type="term" value="F:zinc ion binding"/>
    <property type="evidence" value="ECO:0007669"/>
    <property type="project" value="UniProtKB-KW"/>
</dbReference>
<dbReference type="InterPro" id="IPR013087">
    <property type="entry name" value="Znf_C2H2_type"/>
</dbReference>
<evidence type="ECO:0000256" key="2">
    <source>
        <dbReference type="ARBA" id="ARBA00022723"/>
    </source>
</evidence>
<dbReference type="GO" id="GO:0000978">
    <property type="term" value="F:RNA polymerase II cis-regulatory region sequence-specific DNA binding"/>
    <property type="evidence" value="ECO:0007669"/>
    <property type="project" value="TreeGrafter"/>
</dbReference>
<dbReference type="Ensembl" id="ENSGACT00000061326.1">
    <property type="protein sequence ID" value="ENSGACP00000044762.1"/>
    <property type="gene ID" value="ENSGACG00000037223.1"/>
</dbReference>
<feature type="signal peptide" evidence="8">
    <location>
        <begin position="1"/>
        <end position="15"/>
    </location>
</feature>
<feature type="domain" description="C2H2-type" evidence="9">
    <location>
        <begin position="276"/>
        <end position="303"/>
    </location>
</feature>
<keyword evidence="4 7" id="KW-0863">Zinc-finger</keyword>
<dbReference type="GeneTree" id="ENSGT00950000182774"/>
<evidence type="ECO:0000313" key="10">
    <source>
        <dbReference type="Ensembl" id="ENSGACP00000044762.1"/>
    </source>
</evidence>
<reference evidence="10" key="2">
    <citation type="submission" date="2025-08" db="UniProtKB">
        <authorList>
            <consortium name="Ensembl"/>
        </authorList>
    </citation>
    <scope>IDENTIFICATION</scope>
</reference>
<dbReference type="FunFam" id="3.30.160.60:FF:000446">
    <property type="entry name" value="Zinc finger protein"/>
    <property type="match status" value="1"/>
</dbReference>